<evidence type="ECO:0000313" key="1">
    <source>
        <dbReference type="EMBL" id="CAB3393069.1"/>
    </source>
</evidence>
<sequence>MAAGRQRRGCLILRAGFGESGAGGQGDQGETPEKGRRSLAAAICADPRRRGGPGR</sequence>
<organism evidence="1 2">
    <name type="scientific">Kyrpidia spormannii</name>
    <dbReference type="NCBI Taxonomy" id="2055160"/>
    <lineage>
        <taxon>Bacteria</taxon>
        <taxon>Bacillati</taxon>
        <taxon>Bacillota</taxon>
        <taxon>Bacilli</taxon>
        <taxon>Bacillales</taxon>
        <taxon>Alicyclobacillaceae</taxon>
        <taxon>Kyrpidia</taxon>
    </lineage>
</organism>
<name>A0ACA8ZAZ6_9BACL</name>
<dbReference type="EMBL" id="LR792684">
    <property type="protein sequence ID" value="CAB3393069.1"/>
    <property type="molecule type" value="Genomic_DNA"/>
</dbReference>
<proteinExistence type="predicted"/>
<keyword evidence="2" id="KW-1185">Reference proteome</keyword>
<reference evidence="1" key="1">
    <citation type="submission" date="2020-04" db="EMBL/GenBank/DDBJ databases">
        <authorList>
            <person name="Hogendoorn C."/>
        </authorList>
    </citation>
    <scope>NUCLEOTIDE SEQUENCE</scope>
    <source>
        <strain evidence="1">FAVT5</strain>
    </source>
</reference>
<dbReference type="Proteomes" id="UP000501793">
    <property type="component" value="Chromosome"/>
</dbReference>
<evidence type="ECO:0000313" key="2">
    <source>
        <dbReference type="Proteomes" id="UP000501793"/>
    </source>
</evidence>
<accession>A0ACA8ZAZ6</accession>
<protein>
    <submittedName>
        <fullName evidence="1">Uncharacterized protein</fullName>
    </submittedName>
</protein>
<gene>
    <name evidence="1" type="ORF">FAVT5_2194</name>
</gene>